<organism evidence="1 2">
    <name type="scientific">Nocardia terpenica</name>
    <dbReference type="NCBI Taxonomy" id="455432"/>
    <lineage>
        <taxon>Bacteria</taxon>
        <taxon>Bacillati</taxon>
        <taxon>Actinomycetota</taxon>
        <taxon>Actinomycetes</taxon>
        <taxon>Mycobacteriales</taxon>
        <taxon>Nocardiaceae</taxon>
        <taxon>Nocardia</taxon>
    </lineage>
</organism>
<sequence length="122" mass="14200">MTKRINADFDPVSWDVNDRLMYQGEPFTGEVVETLGDKILSQQSYVNGIPHGPDREWWPNGTLESEGQMRDGRPYGIYRRWHENGQLAGEKHFSDDGALHTVLEWDEDGNPIELRTRRRRNS</sequence>
<reference evidence="1 2" key="1">
    <citation type="journal article" date="2019" name="ACS Chem. Biol.">
        <title>Identification and Mobilization of a Cryptic Antibiotic Biosynthesis Gene Locus from a Human-Pathogenic Nocardia Isolate.</title>
        <authorList>
            <person name="Herisse M."/>
            <person name="Ishida K."/>
            <person name="Porter J.L."/>
            <person name="Howden B."/>
            <person name="Hertweck C."/>
            <person name="Stinear T.P."/>
            <person name="Pidot S.J."/>
        </authorList>
    </citation>
    <scope>NUCLEOTIDE SEQUENCE [LARGE SCALE GENOMIC DNA]</scope>
    <source>
        <strain evidence="1 2">AUSMDU00012715</strain>
    </source>
</reference>
<dbReference type="AlphaFoldDB" id="A0A6G9YZM0"/>
<proteinExistence type="predicted"/>
<dbReference type="Pfam" id="PF07661">
    <property type="entry name" value="MORN_2"/>
    <property type="match status" value="2"/>
</dbReference>
<dbReference type="Gene3D" id="2.20.110.10">
    <property type="entry name" value="Histone H3 K4-specific methyltransferase SET7/9 N-terminal domain"/>
    <property type="match status" value="1"/>
</dbReference>
<evidence type="ECO:0000313" key="1">
    <source>
        <dbReference type="EMBL" id="QIS18263.1"/>
    </source>
</evidence>
<accession>A0A6G9YZM0</accession>
<name>A0A6G9YZM0_9NOCA</name>
<protein>
    <recommendedName>
        <fullName evidence="3">Toxin-antitoxin system YwqK family antitoxin</fullName>
    </recommendedName>
</protein>
<evidence type="ECO:0000313" key="2">
    <source>
        <dbReference type="Proteomes" id="UP000500953"/>
    </source>
</evidence>
<dbReference type="Proteomes" id="UP000500953">
    <property type="component" value="Chromosome"/>
</dbReference>
<gene>
    <name evidence="1" type="ORF">F6W96_08200</name>
</gene>
<dbReference type="InterPro" id="IPR011652">
    <property type="entry name" value="MORN_2"/>
</dbReference>
<evidence type="ECO:0008006" key="3">
    <source>
        <dbReference type="Google" id="ProtNLM"/>
    </source>
</evidence>
<dbReference type="RefSeq" id="WP_167485583.1">
    <property type="nucleotide sequence ID" value="NZ_CP046173.1"/>
</dbReference>
<dbReference type="EMBL" id="CP046173">
    <property type="protein sequence ID" value="QIS18263.1"/>
    <property type="molecule type" value="Genomic_DNA"/>
</dbReference>
<dbReference type="SUPFAM" id="SSF82185">
    <property type="entry name" value="Histone H3 K4-specific methyltransferase SET7/9 N-terminal domain"/>
    <property type="match status" value="1"/>
</dbReference>